<evidence type="ECO:0000259" key="2">
    <source>
        <dbReference type="Pfam" id="PF07819"/>
    </source>
</evidence>
<dbReference type="PANTHER" id="PTHR11440">
    <property type="entry name" value="LECITHIN-CHOLESTEROL ACYLTRANSFERASE-RELATED"/>
    <property type="match status" value="1"/>
</dbReference>
<dbReference type="GO" id="GO:0015031">
    <property type="term" value="P:protein transport"/>
    <property type="evidence" value="ECO:0007669"/>
    <property type="project" value="UniProtKB-KW"/>
</dbReference>
<evidence type="ECO:0000313" key="4">
    <source>
        <dbReference type="EMBL" id="KAF8435951.1"/>
    </source>
</evidence>
<dbReference type="EMBL" id="WHUW01000023">
    <property type="protein sequence ID" value="KAF8435951.1"/>
    <property type="molecule type" value="Genomic_DNA"/>
</dbReference>
<dbReference type="AlphaFoldDB" id="A0AAD4BNH7"/>
<evidence type="ECO:0000313" key="6">
    <source>
        <dbReference type="EMBL" id="KAF8435961.1"/>
    </source>
</evidence>
<comment type="similarity">
    <text evidence="1">Belongs to the GPI inositol-deacylase family.</text>
</comment>
<evidence type="ECO:0000256" key="1">
    <source>
        <dbReference type="RuleBase" id="RU365011"/>
    </source>
</evidence>
<dbReference type="InterPro" id="IPR012908">
    <property type="entry name" value="PGAP1-ab_dom-like"/>
</dbReference>
<keyword evidence="1" id="KW-0813">Transport</keyword>
<dbReference type="SUPFAM" id="SSF53474">
    <property type="entry name" value="alpha/beta-Hydrolases"/>
    <property type="match status" value="1"/>
</dbReference>
<keyword evidence="7" id="KW-1185">Reference proteome</keyword>
<dbReference type="EMBL" id="WHUW01000023">
    <property type="protein sequence ID" value="KAF8435961.1"/>
    <property type="molecule type" value="Genomic_DNA"/>
</dbReference>
<comment type="caution">
    <text evidence="5">The sequence shown here is derived from an EMBL/GenBank/DDBJ whole genome shotgun (WGS) entry which is preliminary data.</text>
</comment>
<dbReference type="GO" id="GO:0005789">
    <property type="term" value="C:endoplasmic reticulum membrane"/>
    <property type="evidence" value="ECO:0007669"/>
    <property type="project" value="UniProtKB-SubCell"/>
</dbReference>
<comment type="function">
    <text evidence="1">Involved in inositol deacylation of GPI-anchored proteins which plays important roles in the quality control and ER-associated degradation of GPI-anchored proteins.</text>
</comment>
<keyword evidence="1" id="KW-0653">Protein transport</keyword>
<dbReference type="Proteomes" id="UP001194468">
    <property type="component" value="Unassembled WGS sequence"/>
</dbReference>
<keyword evidence="1" id="KW-0256">Endoplasmic reticulum</keyword>
<keyword evidence="1" id="KW-0472">Membrane</keyword>
<dbReference type="EMBL" id="WHUW01000097">
    <property type="protein sequence ID" value="KAF8425072.1"/>
    <property type="molecule type" value="Genomic_DNA"/>
</dbReference>
<dbReference type="EC" id="3.1.-.-" evidence="1"/>
<proteinExistence type="inferred from homology"/>
<dbReference type="Pfam" id="PF07819">
    <property type="entry name" value="PGAP1"/>
    <property type="match status" value="1"/>
</dbReference>
<name>A0AAD4BNH7_BOLED</name>
<reference evidence="5" key="1">
    <citation type="submission" date="2019-10" db="EMBL/GenBank/DDBJ databases">
        <authorList>
            <consortium name="DOE Joint Genome Institute"/>
            <person name="Kuo A."/>
            <person name="Miyauchi S."/>
            <person name="Kiss E."/>
            <person name="Drula E."/>
            <person name="Kohler A."/>
            <person name="Sanchez-Garcia M."/>
            <person name="Andreopoulos B."/>
            <person name="Barry K.W."/>
            <person name="Bonito G."/>
            <person name="Buee M."/>
            <person name="Carver A."/>
            <person name="Chen C."/>
            <person name="Cichocki N."/>
            <person name="Clum A."/>
            <person name="Culley D."/>
            <person name="Crous P.W."/>
            <person name="Fauchery L."/>
            <person name="Girlanda M."/>
            <person name="Hayes R."/>
            <person name="Keri Z."/>
            <person name="LaButti K."/>
            <person name="Lipzen A."/>
            <person name="Lombard V."/>
            <person name="Magnuson J."/>
            <person name="Maillard F."/>
            <person name="Morin E."/>
            <person name="Murat C."/>
            <person name="Nolan M."/>
            <person name="Ohm R."/>
            <person name="Pangilinan J."/>
            <person name="Pereira M."/>
            <person name="Perotto S."/>
            <person name="Peter M."/>
            <person name="Riley R."/>
            <person name="Sitrit Y."/>
            <person name="Stielow B."/>
            <person name="Szollosi G."/>
            <person name="Zifcakova L."/>
            <person name="Stursova M."/>
            <person name="Spatafora J.W."/>
            <person name="Tedersoo L."/>
            <person name="Vaario L.-M."/>
            <person name="Yamada A."/>
            <person name="Yan M."/>
            <person name="Wang P."/>
            <person name="Xu J."/>
            <person name="Bruns T."/>
            <person name="Baldrian P."/>
            <person name="Vilgalys R."/>
            <person name="Henrissat B."/>
            <person name="Grigoriev I.V."/>
            <person name="Hibbett D."/>
            <person name="Nagy L.G."/>
            <person name="Martin F.M."/>
        </authorList>
    </citation>
    <scope>NUCLEOTIDE SEQUENCE</scope>
    <source>
        <strain evidence="5">BED1</strain>
    </source>
</reference>
<organism evidence="5 7">
    <name type="scientific">Boletus edulis BED1</name>
    <dbReference type="NCBI Taxonomy" id="1328754"/>
    <lineage>
        <taxon>Eukaryota</taxon>
        <taxon>Fungi</taxon>
        <taxon>Dikarya</taxon>
        <taxon>Basidiomycota</taxon>
        <taxon>Agaricomycotina</taxon>
        <taxon>Agaricomycetes</taxon>
        <taxon>Agaricomycetidae</taxon>
        <taxon>Boletales</taxon>
        <taxon>Boletineae</taxon>
        <taxon>Boletaceae</taxon>
        <taxon>Boletoideae</taxon>
        <taxon>Boletus</taxon>
    </lineage>
</organism>
<dbReference type="Gene3D" id="3.40.50.1820">
    <property type="entry name" value="alpha/beta hydrolase"/>
    <property type="match status" value="1"/>
</dbReference>
<reference evidence="5" key="2">
    <citation type="journal article" date="2020" name="Nat. Commun.">
        <title>Large-scale genome sequencing of mycorrhizal fungi provides insights into the early evolution of symbiotic traits.</title>
        <authorList>
            <person name="Miyauchi S."/>
            <person name="Kiss E."/>
            <person name="Kuo A."/>
            <person name="Drula E."/>
            <person name="Kohler A."/>
            <person name="Sanchez-Garcia M."/>
            <person name="Morin E."/>
            <person name="Andreopoulos B."/>
            <person name="Barry K.W."/>
            <person name="Bonito G."/>
            <person name="Buee M."/>
            <person name="Carver A."/>
            <person name="Chen C."/>
            <person name="Cichocki N."/>
            <person name="Clum A."/>
            <person name="Culley D."/>
            <person name="Crous P.W."/>
            <person name="Fauchery L."/>
            <person name="Girlanda M."/>
            <person name="Hayes R.D."/>
            <person name="Keri Z."/>
            <person name="LaButti K."/>
            <person name="Lipzen A."/>
            <person name="Lombard V."/>
            <person name="Magnuson J."/>
            <person name="Maillard F."/>
            <person name="Murat C."/>
            <person name="Nolan M."/>
            <person name="Ohm R.A."/>
            <person name="Pangilinan J."/>
            <person name="Pereira M.F."/>
            <person name="Perotto S."/>
            <person name="Peter M."/>
            <person name="Pfister S."/>
            <person name="Riley R."/>
            <person name="Sitrit Y."/>
            <person name="Stielow J.B."/>
            <person name="Szollosi G."/>
            <person name="Zifcakova L."/>
            <person name="Stursova M."/>
            <person name="Spatafora J.W."/>
            <person name="Tedersoo L."/>
            <person name="Vaario L.M."/>
            <person name="Yamada A."/>
            <person name="Yan M."/>
            <person name="Wang P."/>
            <person name="Xu J."/>
            <person name="Bruns T."/>
            <person name="Baldrian P."/>
            <person name="Vilgalys R."/>
            <person name="Dunand C."/>
            <person name="Henrissat B."/>
            <person name="Grigoriev I.V."/>
            <person name="Hibbett D."/>
            <person name="Nagy L.G."/>
            <person name="Martin F.M."/>
        </authorList>
    </citation>
    <scope>NUCLEOTIDE SEQUENCE</scope>
    <source>
        <strain evidence="5">BED1</strain>
    </source>
</reference>
<evidence type="ECO:0000313" key="5">
    <source>
        <dbReference type="EMBL" id="KAF8435953.1"/>
    </source>
</evidence>
<feature type="domain" description="GPI inositol-deacylase PGAP1-like alpha/beta" evidence="2">
    <location>
        <begin position="61"/>
        <end position="145"/>
    </location>
</feature>
<dbReference type="InterPro" id="IPR029058">
    <property type="entry name" value="AB_hydrolase_fold"/>
</dbReference>
<keyword evidence="1 5" id="KW-0378">Hydrolase</keyword>
<protein>
    <recommendedName>
        <fullName evidence="1">GPI inositol-deacylase</fullName>
        <ecNumber evidence="1">3.1.-.-</ecNumber>
    </recommendedName>
</protein>
<comment type="subcellular location">
    <subcellularLocation>
        <location evidence="1">Endoplasmic reticulum membrane</location>
    </subcellularLocation>
</comment>
<evidence type="ECO:0000313" key="7">
    <source>
        <dbReference type="Proteomes" id="UP001194468"/>
    </source>
</evidence>
<dbReference type="EMBL" id="WHUW01000023">
    <property type="protein sequence ID" value="KAF8435953.1"/>
    <property type="molecule type" value="Genomic_DNA"/>
</dbReference>
<dbReference type="GO" id="GO:0016788">
    <property type="term" value="F:hydrolase activity, acting on ester bonds"/>
    <property type="evidence" value="ECO:0007669"/>
    <property type="project" value="InterPro"/>
</dbReference>
<sequence>MSYIPTTHDIVLCHGLMGFGSVGPLDYFKGVADDLKRLGCTVFVPEVSMVDDIKTRAGQLHTQINSYLSHRYGSAKDRSVHLICHSMGGLDARRLVHKDPKPEYNVLSITTVSTPHRGSPISAWSESLNFFAKITAAPLLAIVHQCAPALKDLRPENMKVFNRTYPDVAGIKYFSVAAKFDPWRTHVYRLSHAFISDFSKDPMNRDAFGPNDGMVSVSSAKWGEFLDFVRQDTSHFGVLGWELMPGGLGGANSDFDAKRLYRQLVDNVARKVEGKAE</sequence>
<accession>A0AAD4BNH7</accession>
<evidence type="ECO:0000313" key="3">
    <source>
        <dbReference type="EMBL" id="KAF8425072.1"/>
    </source>
</evidence>
<gene>
    <name evidence="4" type="ORF">L210DRAFT_2489378</name>
    <name evidence="5" type="ORF">L210DRAFT_2489464</name>
    <name evidence="6" type="ORF">L210DRAFT_2489523</name>
    <name evidence="3" type="ORF">L210DRAFT_753153</name>
</gene>